<dbReference type="RefSeq" id="WP_252622209.1">
    <property type="nucleotide sequence ID" value="NZ_CP099490.1"/>
</dbReference>
<accession>A0ABY4YKC8</accession>
<sequence length="153" mass="16843">MWPFSRQWTAPSPQHCRCARHLDDALLATVLPRAAAWLHEAGEDVPPTAIGSLIDHEELGVEPPEPGGEPDEELLEEGFHYSLWLGDAARLHYDDEATPVATVLGQHRGIRKAQQEDREIILIKAPRLCPDGALTALALSLADPRVRLARAPD</sequence>
<evidence type="ECO:0000313" key="2">
    <source>
        <dbReference type="Proteomes" id="UP001056535"/>
    </source>
</evidence>
<name>A0ABY4YKC8_9MICO</name>
<dbReference type="EMBL" id="CP099490">
    <property type="protein sequence ID" value="USQ77261.1"/>
    <property type="molecule type" value="Genomic_DNA"/>
</dbReference>
<protein>
    <submittedName>
        <fullName evidence="1">Uncharacterized protein</fullName>
    </submittedName>
</protein>
<dbReference type="Proteomes" id="UP001056535">
    <property type="component" value="Chromosome"/>
</dbReference>
<gene>
    <name evidence="1" type="ORF">NF557_04925</name>
</gene>
<proteinExistence type="predicted"/>
<reference evidence="1" key="1">
    <citation type="submission" date="2022-06" db="EMBL/GenBank/DDBJ databases">
        <title>Ornithinimicrobium JY.X270.</title>
        <authorList>
            <person name="Huang Y."/>
        </authorList>
    </citation>
    <scope>NUCLEOTIDE SEQUENCE</scope>
    <source>
        <strain evidence="1">JY.X270</strain>
    </source>
</reference>
<evidence type="ECO:0000313" key="1">
    <source>
        <dbReference type="EMBL" id="USQ77261.1"/>
    </source>
</evidence>
<organism evidence="1 2">
    <name type="scientific">Ornithinimicrobium cryptoxanthini</name>
    <dbReference type="NCBI Taxonomy" id="2934161"/>
    <lineage>
        <taxon>Bacteria</taxon>
        <taxon>Bacillati</taxon>
        <taxon>Actinomycetota</taxon>
        <taxon>Actinomycetes</taxon>
        <taxon>Micrococcales</taxon>
        <taxon>Ornithinimicrobiaceae</taxon>
        <taxon>Ornithinimicrobium</taxon>
    </lineage>
</organism>
<keyword evidence="2" id="KW-1185">Reference proteome</keyword>